<dbReference type="InterPro" id="IPR007737">
    <property type="entry name" value="Mga_HTH"/>
</dbReference>
<evidence type="ECO:0000256" key="10">
    <source>
        <dbReference type="ARBA" id="ARBA00041175"/>
    </source>
</evidence>
<comment type="function">
    <text evidence="9">The phosphoenolpyruvate-dependent sugar phosphotransferase system (sugar PTS), a major carbohydrate active transport system, catalyzes the phosphorylation of incoming sugar substrates concomitantly with their translocation across the cell membrane. The enzyme II UlaABC PTS system is involved in ascorbate transport.</text>
</comment>
<evidence type="ECO:0000256" key="3">
    <source>
        <dbReference type="ARBA" id="ARBA00022490"/>
    </source>
</evidence>
<keyword evidence="3" id="KW-0963">Cytoplasm</keyword>
<proteinExistence type="predicted"/>
<dbReference type="SUPFAM" id="SSF52794">
    <property type="entry name" value="PTS system IIB component-like"/>
    <property type="match status" value="1"/>
</dbReference>
<name>A0A934PAT2_9STRE</name>
<reference evidence="15 16" key="1">
    <citation type="journal article" date="2021" name="Int. J. Syst. Evol. Microbiol.">
        <title>Streptococcus vicugnae sp. nov., isolated from faeces of alpacas (Vicugna pacos) and cattle (Bos taurus), Streptococcus zalophi sp. nov., and Streptococcus pacificus sp. nov., isolated from respiratory tract of California sea lions (Zalophus californianus).</title>
        <authorList>
            <person name="Volokhov D.V."/>
            <person name="Zagorodnyaya T.A."/>
            <person name="Shen Z."/>
            <person name="Blom J."/>
            <person name="Furtak V.A."/>
            <person name="Eisenberg T."/>
            <person name="Fan P."/>
            <person name="Jeong K.C."/>
            <person name="Gao Y."/>
            <person name="Zhang S."/>
            <person name="Amselle M."/>
        </authorList>
    </citation>
    <scope>NUCLEOTIDE SEQUENCE [LARGE SCALE GENOMIC DNA]</scope>
    <source>
        <strain evidence="16">CSL7508-lung</strain>
    </source>
</reference>
<dbReference type="GO" id="GO:0006355">
    <property type="term" value="P:regulation of DNA-templated transcription"/>
    <property type="evidence" value="ECO:0007669"/>
    <property type="project" value="InterPro"/>
</dbReference>
<dbReference type="InterPro" id="IPR036095">
    <property type="entry name" value="PTS_EIIB-like_sf"/>
</dbReference>
<evidence type="ECO:0000259" key="12">
    <source>
        <dbReference type="PROSITE" id="PS51094"/>
    </source>
</evidence>
<gene>
    <name evidence="15" type="ORF">JHK64_06235</name>
</gene>
<dbReference type="Gene3D" id="1.10.10.10">
    <property type="entry name" value="Winged helix-like DNA-binding domain superfamily/Winged helix DNA-binding domain"/>
    <property type="match status" value="1"/>
</dbReference>
<dbReference type="Gene3D" id="3.40.930.10">
    <property type="entry name" value="Mannitol-specific EII, Chain A"/>
    <property type="match status" value="1"/>
</dbReference>
<evidence type="ECO:0000256" key="9">
    <source>
        <dbReference type="ARBA" id="ARBA00037387"/>
    </source>
</evidence>
<evidence type="ECO:0000259" key="14">
    <source>
        <dbReference type="PROSITE" id="PS51372"/>
    </source>
</evidence>
<evidence type="ECO:0000313" key="16">
    <source>
        <dbReference type="Proteomes" id="UP000644875"/>
    </source>
</evidence>
<dbReference type="InterPro" id="IPR016152">
    <property type="entry name" value="PTrfase/Anion_transptr"/>
</dbReference>
<dbReference type="InterPro" id="IPR051351">
    <property type="entry name" value="Ascorbate-PTS_EIIA_comp"/>
</dbReference>
<dbReference type="Gene3D" id="3.40.50.2300">
    <property type="match status" value="1"/>
</dbReference>
<dbReference type="GO" id="GO:0016301">
    <property type="term" value="F:kinase activity"/>
    <property type="evidence" value="ECO:0007669"/>
    <property type="project" value="UniProtKB-KW"/>
</dbReference>
<dbReference type="GO" id="GO:0009401">
    <property type="term" value="P:phosphoenolpyruvate-dependent sugar phosphotransferase system"/>
    <property type="evidence" value="ECO:0007669"/>
    <property type="project" value="UniProtKB-KW"/>
</dbReference>
<keyword evidence="6" id="KW-0598">Phosphotransferase system</keyword>
<dbReference type="SUPFAM" id="SSF55804">
    <property type="entry name" value="Phoshotransferase/anion transport protein"/>
    <property type="match status" value="1"/>
</dbReference>
<dbReference type="InterPro" id="IPR002178">
    <property type="entry name" value="PTS_EIIA_type-2_dom"/>
</dbReference>
<evidence type="ECO:0000259" key="13">
    <source>
        <dbReference type="PROSITE" id="PS51099"/>
    </source>
</evidence>
<dbReference type="PANTHER" id="PTHR36203">
    <property type="entry name" value="ASCORBATE-SPECIFIC PTS SYSTEM EIIA COMPONENT"/>
    <property type="match status" value="1"/>
</dbReference>
<keyword evidence="7" id="KW-0418">Kinase</keyword>
<evidence type="ECO:0000256" key="5">
    <source>
        <dbReference type="ARBA" id="ARBA00022679"/>
    </source>
</evidence>
<accession>A0A934PAT2</accession>
<dbReference type="Gene3D" id="1.10.1790.10">
    <property type="entry name" value="PRD domain"/>
    <property type="match status" value="1"/>
</dbReference>
<keyword evidence="8" id="KW-0010">Activator</keyword>
<evidence type="ECO:0000313" key="15">
    <source>
        <dbReference type="EMBL" id="MBJ8350229.1"/>
    </source>
</evidence>
<protein>
    <recommendedName>
        <fullName evidence="10">Ascorbate-specific PTS system EIIA component</fullName>
    </recommendedName>
    <alternativeName>
        <fullName evidence="11">Ascorbate-specific phosphotransferase enzyme IIA component</fullName>
    </alternativeName>
</protein>
<dbReference type="CDD" id="cd00211">
    <property type="entry name" value="PTS_IIA_fru"/>
    <property type="match status" value="1"/>
</dbReference>
<evidence type="ECO:0000256" key="4">
    <source>
        <dbReference type="ARBA" id="ARBA00022553"/>
    </source>
</evidence>
<dbReference type="InterPro" id="IPR036634">
    <property type="entry name" value="PRD_sf"/>
</dbReference>
<dbReference type="GO" id="GO:0008982">
    <property type="term" value="F:protein-N(PI)-phosphohistidine-sugar phosphotransferase activity"/>
    <property type="evidence" value="ECO:0007669"/>
    <property type="project" value="InterPro"/>
</dbReference>
<feature type="domain" description="PTS EIIA type-2" evidence="12">
    <location>
        <begin position="533"/>
        <end position="681"/>
    </location>
</feature>
<keyword evidence="5" id="KW-0808">Transferase</keyword>
<dbReference type="PROSITE" id="PS51094">
    <property type="entry name" value="PTS_EIIA_TYPE_2"/>
    <property type="match status" value="1"/>
</dbReference>
<comment type="caution">
    <text evidence="15">The sequence shown here is derived from an EMBL/GenBank/DDBJ whole genome shotgun (WGS) entry which is preliminary data.</text>
</comment>
<evidence type="ECO:0000256" key="11">
    <source>
        <dbReference type="ARBA" id="ARBA00042072"/>
    </source>
</evidence>
<keyword evidence="16" id="KW-1185">Reference proteome</keyword>
<keyword evidence="2" id="KW-0813">Transport</keyword>
<sequence>MLTNEIVKKLPFFSKYHGYSLSDLEGVLGVSKKTILSDINKINNILEELDIPIISLYNDKIFFPSISVTDIFAKLSPHLKHYIFQDERPYMIVLYLLLKEDYISNFHLQDVLRISKNSVLNDLKDLKKILASKEVTITYNRRKGYSLAGTPKALRIVLEWAINELLQFSSGKWIIRYLFYSCQKPFDFDQITPFFVNDTSRSQLFFISERVEATSYVILCLKWSCLEGKVVYSEKEKQLIRETVVFELAKQFVAEFPNLKRDCYFIATRLMGCTQGDLGISPQPEILTIMEAIIDTVSAKTGIIVTNDEQFRKNLYCHLAPAYFRLLFDNHIVNPLKEHILSEYESLFYLIKKSLFPLSEALGKTISDDEVAYFTMHFGGYLASRQTKSNHRKIVALAVCPNGISSSLILGSELKVLLPEIVFKDIHQLDQLNELQLQDYDVIFSTVFFETDKPLFVVQPFMNPVEKTILKKTVYNEFSLHSSFYSQSDDLLKIIKKSCLIEDERALREDLATYFLSLDKQDTTSWEGASLTDLLTIDLIQTKEKVKDWQEAITLAADPLLKQGYIEASYITAMIDSVKKLGAYIVLAPHVAVPHAAPEKGVKRLGMSLLQLQEPISFNLDKNDYDEEKEVQLIFVLAAVDSSAHLKALQQLVMILDDEKMLQKLIAAKTREDIYRLLKWCTLNEEVK</sequence>
<dbReference type="InterPro" id="IPR011608">
    <property type="entry name" value="PRD"/>
</dbReference>
<keyword evidence="4" id="KW-0597">Phosphoprotein</keyword>
<organism evidence="15 16">
    <name type="scientific">Streptococcus zalophi</name>
    <dbReference type="NCBI Taxonomy" id="640031"/>
    <lineage>
        <taxon>Bacteria</taxon>
        <taxon>Bacillati</taxon>
        <taxon>Bacillota</taxon>
        <taxon>Bacilli</taxon>
        <taxon>Lactobacillales</taxon>
        <taxon>Streptococcaceae</taxon>
        <taxon>Streptococcus</taxon>
    </lineage>
</organism>
<dbReference type="Pfam" id="PF05043">
    <property type="entry name" value="Mga"/>
    <property type="match status" value="1"/>
</dbReference>
<evidence type="ECO:0000256" key="8">
    <source>
        <dbReference type="ARBA" id="ARBA00023159"/>
    </source>
</evidence>
<dbReference type="AlphaFoldDB" id="A0A934PAT2"/>
<dbReference type="SUPFAM" id="SSF63520">
    <property type="entry name" value="PTS-regulatory domain, PRD"/>
    <property type="match status" value="1"/>
</dbReference>
<evidence type="ECO:0000256" key="7">
    <source>
        <dbReference type="ARBA" id="ARBA00022777"/>
    </source>
</evidence>
<dbReference type="Pfam" id="PF00874">
    <property type="entry name" value="PRD"/>
    <property type="match status" value="1"/>
</dbReference>
<dbReference type="PROSITE" id="PS51372">
    <property type="entry name" value="PRD_2"/>
    <property type="match status" value="1"/>
</dbReference>
<dbReference type="EMBL" id="JAENBP010000008">
    <property type="protein sequence ID" value="MBJ8350229.1"/>
    <property type="molecule type" value="Genomic_DNA"/>
</dbReference>
<dbReference type="CDD" id="cd05568">
    <property type="entry name" value="PTS_IIB_bgl_like"/>
    <property type="match status" value="1"/>
</dbReference>
<feature type="domain" description="PTS EIIB type-2" evidence="13">
    <location>
        <begin position="394"/>
        <end position="482"/>
    </location>
</feature>
<dbReference type="RefSeq" id="WP_199568145.1">
    <property type="nucleotide sequence ID" value="NZ_JAENBP010000008.1"/>
</dbReference>
<dbReference type="PANTHER" id="PTHR36203:SF1">
    <property type="entry name" value="ASCORBATE-SPECIFIC PTS SYSTEM EIIA COMPONENT"/>
    <property type="match status" value="1"/>
</dbReference>
<evidence type="ECO:0000256" key="2">
    <source>
        <dbReference type="ARBA" id="ARBA00022448"/>
    </source>
</evidence>
<dbReference type="InterPro" id="IPR013011">
    <property type="entry name" value="PTS_EIIB_2"/>
</dbReference>
<comment type="subcellular location">
    <subcellularLocation>
        <location evidence="1">Cytoplasm</location>
    </subcellularLocation>
</comment>
<evidence type="ECO:0000256" key="1">
    <source>
        <dbReference type="ARBA" id="ARBA00004496"/>
    </source>
</evidence>
<dbReference type="PROSITE" id="PS51099">
    <property type="entry name" value="PTS_EIIB_TYPE_2"/>
    <property type="match status" value="1"/>
</dbReference>
<dbReference type="InterPro" id="IPR036388">
    <property type="entry name" value="WH-like_DNA-bd_sf"/>
</dbReference>
<feature type="domain" description="PRD" evidence="14">
    <location>
        <begin position="281"/>
        <end position="388"/>
    </location>
</feature>
<dbReference type="Proteomes" id="UP000644875">
    <property type="component" value="Unassembled WGS sequence"/>
</dbReference>
<dbReference type="Pfam" id="PF00359">
    <property type="entry name" value="PTS_EIIA_2"/>
    <property type="match status" value="1"/>
</dbReference>
<evidence type="ECO:0000256" key="6">
    <source>
        <dbReference type="ARBA" id="ARBA00022683"/>
    </source>
</evidence>
<dbReference type="GO" id="GO:0005737">
    <property type="term" value="C:cytoplasm"/>
    <property type="evidence" value="ECO:0007669"/>
    <property type="project" value="UniProtKB-SubCell"/>
</dbReference>